<dbReference type="EMBL" id="CP109071">
    <property type="protein sequence ID" value="WSA31401.1"/>
    <property type="molecule type" value="Genomic_DNA"/>
</dbReference>
<reference evidence="6 8" key="2">
    <citation type="submission" date="2022-10" db="EMBL/GenBank/DDBJ databases">
        <title>The complete genomes of actinobacterial strains from the NBC collection.</title>
        <authorList>
            <person name="Joergensen T.S."/>
            <person name="Alvarez Arevalo M."/>
            <person name="Sterndorff E.B."/>
            <person name="Faurdal D."/>
            <person name="Vuksanovic O."/>
            <person name="Mourched A.-S."/>
            <person name="Charusanti P."/>
            <person name="Shaw S."/>
            <person name="Blin K."/>
            <person name="Weber T."/>
        </authorList>
    </citation>
    <scope>NUCLEOTIDE SEQUENCE [LARGE SCALE GENOMIC DNA]</scope>
    <source>
        <strain evidence="6 8">NBC 01809</strain>
    </source>
</reference>
<keyword evidence="2" id="KW-0560">Oxidoreductase</keyword>
<dbReference type="InterPro" id="IPR057326">
    <property type="entry name" value="KR_dom"/>
</dbReference>
<evidence type="ECO:0000256" key="1">
    <source>
        <dbReference type="ARBA" id="ARBA00006484"/>
    </source>
</evidence>
<feature type="domain" description="Ketoreductase" evidence="4">
    <location>
        <begin position="7"/>
        <end position="192"/>
    </location>
</feature>
<protein>
    <submittedName>
        <fullName evidence="6">SDR family NAD(P)-dependent oxidoreductase</fullName>
    </submittedName>
    <submittedName>
        <fullName evidence="5">Short-chain dehydrogenase</fullName>
    </submittedName>
</protein>
<dbReference type="InterPro" id="IPR036291">
    <property type="entry name" value="NAD(P)-bd_dom_sf"/>
</dbReference>
<evidence type="ECO:0000256" key="3">
    <source>
        <dbReference type="RuleBase" id="RU000363"/>
    </source>
</evidence>
<accession>A0A1C6VWP0</accession>
<dbReference type="PANTHER" id="PTHR44196:SF1">
    <property type="entry name" value="DEHYDROGENASE_REDUCTASE SDR FAMILY MEMBER 7B"/>
    <property type="match status" value="1"/>
</dbReference>
<keyword evidence="8" id="KW-1185">Reference proteome</keyword>
<dbReference type="InterPro" id="IPR020904">
    <property type="entry name" value="Sc_DH/Rdtase_CS"/>
</dbReference>
<dbReference type="PRINTS" id="PR00080">
    <property type="entry name" value="SDRFAMILY"/>
</dbReference>
<comment type="similarity">
    <text evidence="1 3">Belongs to the short-chain dehydrogenases/reductases (SDR) family.</text>
</comment>
<dbReference type="OrthoDB" id="4690547at2"/>
<dbReference type="STRING" id="47871.GA0070608_4419"/>
<dbReference type="SUPFAM" id="SSF51735">
    <property type="entry name" value="NAD(P)-binding Rossmann-fold domains"/>
    <property type="match status" value="1"/>
</dbReference>
<dbReference type="AlphaFoldDB" id="A0A1C6VWP0"/>
<organism evidence="5 7">
    <name type="scientific">Micromonospora peucetia</name>
    <dbReference type="NCBI Taxonomy" id="47871"/>
    <lineage>
        <taxon>Bacteria</taxon>
        <taxon>Bacillati</taxon>
        <taxon>Actinomycetota</taxon>
        <taxon>Actinomycetes</taxon>
        <taxon>Micromonosporales</taxon>
        <taxon>Micromonosporaceae</taxon>
        <taxon>Micromonospora</taxon>
    </lineage>
</organism>
<dbReference type="GO" id="GO:0016491">
    <property type="term" value="F:oxidoreductase activity"/>
    <property type="evidence" value="ECO:0007669"/>
    <property type="project" value="UniProtKB-KW"/>
</dbReference>
<evidence type="ECO:0000313" key="7">
    <source>
        <dbReference type="Proteomes" id="UP000199343"/>
    </source>
</evidence>
<dbReference type="Pfam" id="PF00106">
    <property type="entry name" value="adh_short"/>
    <property type="match status" value="1"/>
</dbReference>
<evidence type="ECO:0000313" key="8">
    <source>
        <dbReference type="Proteomes" id="UP001334804"/>
    </source>
</evidence>
<proteinExistence type="inferred from homology"/>
<dbReference type="Proteomes" id="UP000199343">
    <property type="component" value="Unassembled WGS sequence"/>
</dbReference>
<sequence>MRDFTDKVAVITGAGSGIGRALAVELAARGARLALSDVDDEGLRETVRGCAGHGGQVHGYRLDVADRVAVLAHAEQVGADFGRVDLLVNNAGVTLLASVADGSWEDLEWVMNVDFWGVVHGTRAFLPLLTESRGHLVNVSSVLGLAGAPMQSGYNAAKFAVRGFTEAVAQELRADGVPVGVSCVHPGRIRTNIMHNARNDGQRDYQAVREQFDRTVDISAEYAARAILRGVARNRARILIGADAYRTDILTRLLGPWYLRVVAGGGRRPVTSTGRRPR</sequence>
<dbReference type="GO" id="GO:0016020">
    <property type="term" value="C:membrane"/>
    <property type="evidence" value="ECO:0007669"/>
    <property type="project" value="TreeGrafter"/>
</dbReference>
<name>A0A1C6VWP0_9ACTN</name>
<evidence type="ECO:0000256" key="2">
    <source>
        <dbReference type="ARBA" id="ARBA00023002"/>
    </source>
</evidence>
<dbReference type="SMART" id="SM00822">
    <property type="entry name" value="PKS_KR"/>
    <property type="match status" value="1"/>
</dbReference>
<dbReference type="InterPro" id="IPR002347">
    <property type="entry name" value="SDR_fam"/>
</dbReference>
<evidence type="ECO:0000259" key="4">
    <source>
        <dbReference type="SMART" id="SM00822"/>
    </source>
</evidence>
<dbReference type="RefSeq" id="WP_091630393.1">
    <property type="nucleotide sequence ID" value="NZ_CP109071.1"/>
</dbReference>
<dbReference type="PRINTS" id="PR00081">
    <property type="entry name" value="GDHRDH"/>
</dbReference>
<dbReference type="PANTHER" id="PTHR44196">
    <property type="entry name" value="DEHYDROGENASE/REDUCTASE SDR FAMILY MEMBER 7B"/>
    <property type="match status" value="1"/>
</dbReference>
<dbReference type="PROSITE" id="PS00061">
    <property type="entry name" value="ADH_SHORT"/>
    <property type="match status" value="1"/>
</dbReference>
<dbReference type="Proteomes" id="UP001334804">
    <property type="component" value="Chromosome"/>
</dbReference>
<dbReference type="EMBL" id="FMIC01000002">
    <property type="protein sequence ID" value="SCL70713.1"/>
    <property type="molecule type" value="Genomic_DNA"/>
</dbReference>
<gene>
    <name evidence="5" type="ORF">GA0070608_4419</name>
    <name evidence="6" type="ORF">OIE14_25180</name>
</gene>
<reference evidence="5 7" key="1">
    <citation type="submission" date="2016-06" db="EMBL/GenBank/DDBJ databases">
        <authorList>
            <person name="Kjaerup R.B."/>
            <person name="Dalgaard T.S."/>
            <person name="Juul-Madsen H.R."/>
        </authorList>
    </citation>
    <scope>NUCLEOTIDE SEQUENCE [LARGE SCALE GENOMIC DNA]</scope>
    <source>
        <strain evidence="5 7">DSM 43363</strain>
    </source>
</reference>
<evidence type="ECO:0000313" key="5">
    <source>
        <dbReference type="EMBL" id="SCL70713.1"/>
    </source>
</evidence>
<evidence type="ECO:0000313" key="6">
    <source>
        <dbReference type="EMBL" id="WSA31401.1"/>
    </source>
</evidence>
<dbReference type="Gene3D" id="3.40.50.720">
    <property type="entry name" value="NAD(P)-binding Rossmann-like Domain"/>
    <property type="match status" value="1"/>
</dbReference>